<evidence type="ECO:0000313" key="5">
    <source>
        <dbReference type="Proteomes" id="UP000308707"/>
    </source>
</evidence>
<dbReference type="Gene3D" id="2.60.40.790">
    <property type="match status" value="1"/>
</dbReference>
<evidence type="ECO:0000256" key="2">
    <source>
        <dbReference type="RuleBase" id="RU003616"/>
    </source>
</evidence>
<accession>A0A4U5K2G5</accession>
<dbReference type="Pfam" id="PF00011">
    <property type="entry name" value="HSP20"/>
    <property type="match status" value="1"/>
</dbReference>
<dbReference type="Proteomes" id="UP000308707">
    <property type="component" value="Unassembled WGS sequence"/>
</dbReference>
<dbReference type="RefSeq" id="WP_137265359.1">
    <property type="nucleotide sequence ID" value="NZ_SZUA01000001.1"/>
</dbReference>
<name>A0A4U5K2G5_9GAMM</name>
<dbReference type="SUPFAM" id="SSF49764">
    <property type="entry name" value="HSP20-like chaperones"/>
    <property type="match status" value="1"/>
</dbReference>
<feature type="domain" description="SHSP" evidence="3">
    <location>
        <begin position="37"/>
        <end position="149"/>
    </location>
</feature>
<proteinExistence type="inferred from homology"/>
<keyword evidence="5" id="KW-1185">Reference proteome</keyword>
<dbReference type="PROSITE" id="PS01031">
    <property type="entry name" value="SHSP"/>
    <property type="match status" value="1"/>
</dbReference>
<gene>
    <name evidence="4" type="ORF">FCE95_02220</name>
</gene>
<dbReference type="AlphaFoldDB" id="A0A4U5K2G5"/>
<protein>
    <submittedName>
        <fullName evidence="4">Hsp20/alpha crystallin family protein</fullName>
    </submittedName>
</protein>
<evidence type="ECO:0000313" key="4">
    <source>
        <dbReference type="EMBL" id="TKR33149.1"/>
    </source>
</evidence>
<dbReference type="OrthoDB" id="9792695at2"/>
<dbReference type="InterPro" id="IPR008978">
    <property type="entry name" value="HSP20-like_chaperone"/>
</dbReference>
<reference evidence="4 5" key="1">
    <citation type="submission" date="2019-04" db="EMBL/GenBank/DDBJ databases">
        <title>Reference strain of H23.</title>
        <authorList>
            <person name="Luo X."/>
        </authorList>
    </citation>
    <scope>NUCLEOTIDE SEQUENCE [LARGE SCALE GENOMIC DNA]</scope>
    <source>
        <strain evidence="4 5">H23</strain>
    </source>
</reference>
<comment type="caution">
    <text evidence="4">The sequence shown here is derived from an EMBL/GenBank/DDBJ whole genome shotgun (WGS) entry which is preliminary data.</text>
</comment>
<dbReference type="CDD" id="cd06464">
    <property type="entry name" value="ACD_sHsps-like"/>
    <property type="match status" value="1"/>
</dbReference>
<dbReference type="PANTHER" id="PTHR11527">
    <property type="entry name" value="HEAT-SHOCK PROTEIN 20 FAMILY MEMBER"/>
    <property type="match status" value="1"/>
</dbReference>
<dbReference type="EMBL" id="SZUA01000001">
    <property type="protein sequence ID" value="TKR33149.1"/>
    <property type="molecule type" value="Genomic_DNA"/>
</dbReference>
<comment type="similarity">
    <text evidence="1 2">Belongs to the small heat shock protein (HSP20) family.</text>
</comment>
<organism evidence="4 5">
    <name type="scientific">Luteimonas gilva</name>
    <dbReference type="NCBI Taxonomy" id="2572684"/>
    <lineage>
        <taxon>Bacteria</taxon>
        <taxon>Pseudomonadati</taxon>
        <taxon>Pseudomonadota</taxon>
        <taxon>Gammaproteobacteria</taxon>
        <taxon>Lysobacterales</taxon>
        <taxon>Lysobacteraceae</taxon>
        <taxon>Luteimonas</taxon>
    </lineage>
</organism>
<dbReference type="InterPro" id="IPR031107">
    <property type="entry name" value="Small_HSP"/>
</dbReference>
<evidence type="ECO:0000256" key="1">
    <source>
        <dbReference type="PROSITE-ProRule" id="PRU00285"/>
    </source>
</evidence>
<evidence type="ECO:0000259" key="3">
    <source>
        <dbReference type="PROSITE" id="PS01031"/>
    </source>
</evidence>
<dbReference type="InterPro" id="IPR002068">
    <property type="entry name" value="A-crystallin/Hsp20_dom"/>
</dbReference>
<sequence length="152" mass="17357">MSVVRYRQWPNPTAFQEEMKQVFDRFFDHSDTDESAVVTAKWIPRVDIKEEADRFVIYADLPGIDPQDIEVQMDKGILSIKGERNSESSTETERFSRVERRYGSFHRRFALPDSADAEGIAATGRNGVLEISIPKKPETTPRRIQVGAPTVQ</sequence>